<proteinExistence type="predicted"/>
<dbReference type="CDD" id="cd01822">
    <property type="entry name" value="Lysophospholipase_L1_like"/>
    <property type="match status" value="1"/>
</dbReference>
<evidence type="ECO:0000259" key="2">
    <source>
        <dbReference type="Pfam" id="PF13472"/>
    </source>
</evidence>
<dbReference type="eggNOG" id="COG2755">
    <property type="taxonomic scope" value="Bacteria"/>
</dbReference>
<dbReference type="Pfam" id="PF13472">
    <property type="entry name" value="Lipase_GDSL_2"/>
    <property type="match status" value="1"/>
</dbReference>
<dbReference type="Gene3D" id="3.40.50.1110">
    <property type="entry name" value="SGNH hydrolase"/>
    <property type="match status" value="1"/>
</dbReference>
<name>C5BU47_TERTT</name>
<dbReference type="InterPro" id="IPR051532">
    <property type="entry name" value="Ester_Hydrolysis_Enzymes"/>
</dbReference>
<feature type="domain" description="SGNH hydrolase-type esterase" evidence="2">
    <location>
        <begin position="44"/>
        <end position="207"/>
    </location>
</feature>
<dbReference type="HOGENOM" id="CLU_051180_3_0_6"/>
<dbReference type="RefSeq" id="WP_015820866.1">
    <property type="nucleotide sequence ID" value="NC_012997.1"/>
</dbReference>
<dbReference type="PANTHER" id="PTHR30383:SF24">
    <property type="entry name" value="THIOESTERASE 1_PROTEASE 1_LYSOPHOSPHOLIPASE L1"/>
    <property type="match status" value="1"/>
</dbReference>
<evidence type="ECO:0000313" key="4">
    <source>
        <dbReference type="Proteomes" id="UP000009080"/>
    </source>
</evidence>
<gene>
    <name evidence="3" type="ordered locus">TERTU_1706</name>
</gene>
<keyword evidence="4" id="KW-1185">Reference proteome</keyword>
<evidence type="ECO:0000313" key="3">
    <source>
        <dbReference type="EMBL" id="ACR14752.2"/>
    </source>
</evidence>
<dbReference type="PANTHER" id="PTHR30383">
    <property type="entry name" value="THIOESTERASE 1/PROTEASE 1/LYSOPHOSPHOLIPASE L1"/>
    <property type="match status" value="1"/>
</dbReference>
<dbReference type="STRING" id="377629.TERTU_1706"/>
<evidence type="ECO:0000256" key="1">
    <source>
        <dbReference type="SAM" id="SignalP"/>
    </source>
</evidence>
<feature type="signal peptide" evidence="1">
    <location>
        <begin position="1"/>
        <end position="35"/>
    </location>
</feature>
<organism evidence="3 4">
    <name type="scientific">Teredinibacter turnerae (strain ATCC 39867 / T7901)</name>
    <dbReference type="NCBI Taxonomy" id="377629"/>
    <lineage>
        <taxon>Bacteria</taxon>
        <taxon>Pseudomonadati</taxon>
        <taxon>Pseudomonadota</taxon>
        <taxon>Gammaproteobacteria</taxon>
        <taxon>Cellvibrionales</taxon>
        <taxon>Cellvibrionaceae</taxon>
        <taxon>Teredinibacter</taxon>
    </lineage>
</organism>
<dbReference type="EMBL" id="CP001614">
    <property type="protein sequence ID" value="ACR14752.2"/>
    <property type="molecule type" value="Genomic_DNA"/>
</dbReference>
<reference evidence="3 4" key="1">
    <citation type="journal article" date="2009" name="PLoS ONE">
        <title>The complete genome of Teredinibacter turnerae T7901: an intracellular endosymbiont of marine wood-boring bivalves (shipworms).</title>
        <authorList>
            <person name="Yang J.C."/>
            <person name="Madupu R."/>
            <person name="Durkin A.S."/>
            <person name="Ekborg N.A."/>
            <person name="Pedamallu C.S."/>
            <person name="Hostetler J.B."/>
            <person name="Radune D."/>
            <person name="Toms B.S."/>
            <person name="Henrissat B."/>
            <person name="Coutinho P.M."/>
            <person name="Schwarz S."/>
            <person name="Field L."/>
            <person name="Trindade-Silva A.E."/>
            <person name="Soares C.A.G."/>
            <person name="Elshahawi S."/>
            <person name="Hanora A."/>
            <person name="Schmidt E.W."/>
            <person name="Haygood M.G."/>
            <person name="Posfai J."/>
            <person name="Benner J."/>
            <person name="Madinger C."/>
            <person name="Nove J."/>
            <person name="Anton B."/>
            <person name="Chaudhary K."/>
            <person name="Foster J."/>
            <person name="Holman A."/>
            <person name="Kumar S."/>
            <person name="Lessard P.A."/>
            <person name="Luyten Y.A."/>
            <person name="Slatko B."/>
            <person name="Wood N."/>
            <person name="Wu B."/>
            <person name="Teplitski M."/>
            <person name="Mougous J.D."/>
            <person name="Ward N."/>
            <person name="Eisen J.A."/>
            <person name="Badger J.H."/>
            <person name="Distel D.L."/>
        </authorList>
    </citation>
    <scope>NUCLEOTIDE SEQUENCE [LARGE SCALE GENOMIC DNA]</scope>
    <source>
        <strain evidence="4">ATCC 39867 / T7901</strain>
    </source>
</reference>
<dbReference type="AlphaFoldDB" id="C5BU47"/>
<protein>
    <submittedName>
        <fullName evidence="3">GDSL-like lipase/acylhydrolase</fullName>
    </submittedName>
</protein>
<sequence>MRYNLKKVSRFCSPKPLQFAICCVLAWCVSTGAVAKPQAPVILVVGDSLSAAHNLAAEQGWVALLQERLASPQHKGLQQYQVVNASVGGATTSAALQRLPSLLAEYSPAVVVLEIGGNDGLQGKPVPYITRNLETLIKLSKQHAAKVVLTGIRIPPNLGQRYTEPFFNQYAALAEKYQLALVPFLLEGVATKPELMQADRIHPTAEAQPIILDNLWPILQPLL</sequence>
<feature type="chain" id="PRO_5002948941" evidence="1">
    <location>
        <begin position="36"/>
        <end position="223"/>
    </location>
</feature>
<dbReference type="Proteomes" id="UP000009080">
    <property type="component" value="Chromosome"/>
</dbReference>
<accession>C5BU47</accession>
<dbReference type="SUPFAM" id="SSF52266">
    <property type="entry name" value="SGNH hydrolase"/>
    <property type="match status" value="1"/>
</dbReference>
<keyword evidence="1" id="KW-0732">Signal</keyword>
<dbReference type="InterPro" id="IPR036514">
    <property type="entry name" value="SGNH_hydro_sf"/>
</dbReference>
<dbReference type="OrthoDB" id="9786188at2"/>
<dbReference type="KEGG" id="ttu:TERTU_1706"/>
<dbReference type="InterPro" id="IPR013830">
    <property type="entry name" value="SGNH_hydro"/>
</dbReference>
<dbReference type="GO" id="GO:0004622">
    <property type="term" value="F:phosphatidylcholine lysophospholipase activity"/>
    <property type="evidence" value="ECO:0007669"/>
    <property type="project" value="TreeGrafter"/>
</dbReference>